<accession>A0A1G9LMM7</accession>
<proteinExistence type="predicted"/>
<dbReference type="OrthoDB" id="9793746at2"/>
<organism evidence="2 3">
    <name type="scientific">Maridesulfovibrio ferrireducens</name>
    <dbReference type="NCBI Taxonomy" id="246191"/>
    <lineage>
        <taxon>Bacteria</taxon>
        <taxon>Pseudomonadati</taxon>
        <taxon>Thermodesulfobacteriota</taxon>
        <taxon>Desulfovibrionia</taxon>
        <taxon>Desulfovibrionales</taxon>
        <taxon>Desulfovibrionaceae</taxon>
        <taxon>Maridesulfovibrio</taxon>
    </lineage>
</organism>
<reference evidence="3" key="1">
    <citation type="submission" date="2016-10" db="EMBL/GenBank/DDBJ databases">
        <authorList>
            <person name="Varghese N."/>
            <person name="Submissions S."/>
        </authorList>
    </citation>
    <scope>NUCLEOTIDE SEQUENCE [LARGE SCALE GENOMIC DNA]</scope>
    <source>
        <strain evidence="3">DSM 16995</strain>
    </source>
</reference>
<keyword evidence="1" id="KW-0472">Membrane</keyword>
<feature type="transmembrane region" description="Helical" evidence="1">
    <location>
        <begin position="71"/>
        <end position="100"/>
    </location>
</feature>
<dbReference type="RefSeq" id="WP_092163401.1">
    <property type="nucleotide sequence ID" value="NZ_FNGA01000007.1"/>
</dbReference>
<sequence length="319" mass="34561">MNLIQAWNNGPGPNSIREYLILMLKGLCMGVADIIPGVSGGTMAFITGIYDQLIDSIRSFNGTFIKKLVTFDLIGAVAVPHLKFIIPLLFGIVLAMVSMARIIHSLLGSHPVQVWSLFFGLIASSILVVGRRVGKFSFKNILSGALGAIFSFVLVGLIPVTTPDTLWFVFICASISICAMILPGISGAFILLLLGKYEYITGALRNPASPENTAILIAFVCGCACGISLFSRVLHYFLEKHHGITISILTGFMAGAMRKIWPWKEVLDSVVIRGKTYVLSEANILPPAYNEEFATAVGLMVVGFAFVIILEWISSAQRS</sequence>
<dbReference type="PANTHER" id="PTHR37308:SF1">
    <property type="entry name" value="POLYPRENYL-PHOSPHATE TRANSPORTER"/>
    <property type="match status" value="1"/>
</dbReference>
<dbReference type="Pfam" id="PF04018">
    <property type="entry name" value="VCA0040-like"/>
    <property type="match status" value="1"/>
</dbReference>
<dbReference type="InterPro" id="IPR007163">
    <property type="entry name" value="VCA0040-like"/>
</dbReference>
<evidence type="ECO:0000313" key="3">
    <source>
        <dbReference type="Proteomes" id="UP000199053"/>
    </source>
</evidence>
<protein>
    <submittedName>
        <fullName evidence="2">Putative membrane protein</fullName>
    </submittedName>
</protein>
<name>A0A1G9LMM7_9BACT</name>
<evidence type="ECO:0000313" key="2">
    <source>
        <dbReference type="EMBL" id="SDL63037.1"/>
    </source>
</evidence>
<dbReference type="AlphaFoldDB" id="A0A1G9LMM7"/>
<gene>
    <name evidence="2" type="ORF">SAMN05660337_3445</name>
</gene>
<evidence type="ECO:0000256" key="1">
    <source>
        <dbReference type="SAM" id="Phobius"/>
    </source>
</evidence>
<dbReference type="EMBL" id="FNGA01000007">
    <property type="protein sequence ID" value="SDL63037.1"/>
    <property type="molecule type" value="Genomic_DNA"/>
</dbReference>
<keyword evidence="1" id="KW-1133">Transmembrane helix</keyword>
<dbReference type="STRING" id="246191.SAMN05660337_3445"/>
<keyword evidence="1" id="KW-0812">Transmembrane</keyword>
<feature type="transmembrane region" description="Helical" evidence="1">
    <location>
        <begin position="166"/>
        <end position="194"/>
    </location>
</feature>
<feature type="transmembrane region" description="Helical" evidence="1">
    <location>
        <begin position="112"/>
        <end position="129"/>
    </location>
</feature>
<keyword evidence="3" id="KW-1185">Reference proteome</keyword>
<dbReference type="PANTHER" id="PTHR37308">
    <property type="entry name" value="INTEGRAL MEMBRANE PROTEIN"/>
    <property type="match status" value="1"/>
</dbReference>
<dbReference type="Proteomes" id="UP000199053">
    <property type="component" value="Unassembled WGS sequence"/>
</dbReference>
<feature type="transmembrane region" description="Helical" evidence="1">
    <location>
        <begin position="293"/>
        <end position="313"/>
    </location>
</feature>
<feature type="transmembrane region" description="Helical" evidence="1">
    <location>
        <begin position="141"/>
        <end position="160"/>
    </location>
</feature>
<feature type="transmembrane region" description="Helical" evidence="1">
    <location>
        <begin position="215"/>
        <end position="238"/>
    </location>
</feature>